<name>A0A160INV2_9BACL</name>
<dbReference type="GO" id="GO:0003861">
    <property type="term" value="F:3-isopropylmalate dehydratase activity"/>
    <property type="evidence" value="ECO:0007669"/>
    <property type="project" value="UniProtKB-UniRule"/>
</dbReference>
<keyword evidence="9 10" id="KW-0100">Branched-chain amino acid biosynthesis</keyword>
<comment type="subunit">
    <text evidence="5 10">Heterodimer of LeuC and LeuD.</text>
</comment>
<dbReference type="UniPathway" id="UPA00048">
    <property type="reaction ID" value="UER00071"/>
</dbReference>
<dbReference type="InterPro" id="IPR000573">
    <property type="entry name" value="AconitaseA/IPMdHydase_ssu_swvl"/>
</dbReference>
<dbReference type="InterPro" id="IPR015928">
    <property type="entry name" value="Aconitase/3IPM_dehydase_swvl"/>
</dbReference>
<reference evidence="12 13" key="1">
    <citation type="submission" date="2016-04" db="EMBL/GenBank/DDBJ databases">
        <title>Complete genome sequence of Fictibacillus phosphorivorans G25-29, a strain toxic to nematodes.</title>
        <authorList>
            <person name="Zheng Z."/>
        </authorList>
    </citation>
    <scope>NUCLEOTIDE SEQUENCE [LARGE SCALE GENOMIC DNA]</scope>
    <source>
        <strain evidence="12 13">G25-29</strain>
    </source>
</reference>
<evidence type="ECO:0000259" key="11">
    <source>
        <dbReference type="Pfam" id="PF00694"/>
    </source>
</evidence>
<dbReference type="GO" id="GO:0009098">
    <property type="term" value="P:L-leucine biosynthetic process"/>
    <property type="evidence" value="ECO:0007669"/>
    <property type="project" value="UniProtKB-UniRule"/>
</dbReference>
<evidence type="ECO:0000256" key="2">
    <source>
        <dbReference type="ARBA" id="ARBA00002695"/>
    </source>
</evidence>
<dbReference type="InterPro" id="IPR050075">
    <property type="entry name" value="LeuD"/>
</dbReference>
<dbReference type="Gene3D" id="3.20.19.10">
    <property type="entry name" value="Aconitase, domain 4"/>
    <property type="match status" value="1"/>
</dbReference>
<evidence type="ECO:0000256" key="6">
    <source>
        <dbReference type="ARBA" id="ARBA00022430"/>
    </source>
</evidence>
<evidence type="ECO:0000256" key="1">
    <source>
        <dbReference type="ARBA" id="ARBA00000491"/>
    </source>
</evidence>
<gene>
    <name evidence="10" type="primary">leuD</name>
    <name evidence="12" type="ORF">ABE65_015130</name>
</gene>
<proteinExistence type="inferred from homology"/>
<dbReference type="CDD" id="cd01577">
    <property type="entry name" value="IPMI_Swivel"/>
    <property type="match status" value="1"/>
</dbReference>
<evidence type="ECO:0000313" key="13">
    <source>
        <dbReference type="Proteomes" id="UP000076623"/>
    </source>
</evidence>
<comment type="function">
    <text evidence="2 10">Catalyzes the isomerization between 2-isopropylmalate and 3-isopropylmalate, via the formation of 2-isopropylmaleate.</text>
</comment>
<dbReference type="NCBIfam" id="NF002458">
    <property type="entry name" value="PRK01641.1"/>
    <property type="match status" value="1"/>
</dbReference>
<keyword evidence="8 10" id="KW-0456">Lyase</keyword>
<feature type="domain" description="Aconitase A/isopropylmalate dehydratase small subunit swivel" evidence="11">
    <location>
        <begin position="3"/>
        <end position="123"/>
    </location>
</feature>
<dbReference type="EMBL" id="CP015378">
    <property type="protein sequence ID" value="ANC78058.1"/>
    <property type="molecule type" value="Genomic_DNA"/>
</dbReference>
<dbReference type="Pfam" id="PF00694">
    <property type="entry name" value="Aconitase_C"/>
    <property type="match status" value="1"/>
</dbReference>
<evidence type="ECO:0000256" key="4">
    <source>
        <dbReference type="ARBA" id="ARBA00009845"/>
    </source>
</evidence>
<keyword evidence="6 10" id="KW-0432">Leucine biosynthesis</keyword>
<dbReference type="HAMAP" id="MF_01031">
    <property type="entry name" value="LeuD_type1"/>
    <property type="match status" value="1"/>
</dbReference>
<dbReference type="InterPro" id="IPR004431">
    <property type="entry name" value="3-IsopropMal_deHydase_ssu"/>
</dbReference>
<evidence type="ECO:0000256" key="8">
    <source>
        <dbReference type="ARBA" id="ARBA00023239"/>
    </source>
</evidence>
<sequence length="198" mass="22792">MLGFKTHSGSAAILDRDHVDTDQIIPKQFLKKIDKAGYGEFLFFDWRYHSDGTENKDFELNSSEARKSSILITGKNFGCGSSREHAPWALKDYGFHVIIAESFGDIFFNNCVKNGILPIRLTKEEIRNLQSERAGNLVRALMIDLERQTVNNEKGEVFSFEFDPYWKKMLLNGWDEISITLQQEASIKKYEDERIVNG</sequence>
<dbReference type="FunFam" id="3.20.19.10:FF:000003">
    <property type="entry name" value="3-isopropylmalate dehydratase small subunit"/>
    <property type="match status" value="1"/>
</dbReference>
<keyword evidence="13" id="KW-1185">Reference proteome</keyword>
<evidence type="ECO:0000256" key="3">
    <source>
        <dbReference type="ARBA" id="ARBA00004729"/>
    </source>
</evidence>
<dbReference type="NCBIfam" id="TIGR00171">
    <property type="entry name" value="leuD"/>
    <property type="match status" value="1"/>
</dbReference>
<keyword evidence="7 10" id="KW-0028">Amino-acid biosynthesis</keyword>
<accession>A0A160INV2</accession>
<protein>
    <recommendedName>
        <fullName evidence="10">3-isopropylmalate dehydratase small subunit</fullName>
        <ecNumber evidence="10">4.2.1.33</ecNumber>
    </recommendedName>
    <alternativeName>
        <fullName evidence="10">Alpha-IPM isomerase</fullName>
        <shortName evidence="10">IPMI</shortName>
    </alternativeName>
    <alternativeName>
        <fullName evidence="10">Isopropylmalate isomerase</fullName>
    </alternativeName>
</protein>
<dbReference type="EC" id="4.2.1.33" evidence="10"/>
<dbReference type="SUPFAM" id="SSF52016">
    <property type="entry name" value="LeuD/IlvD-like"/>
    <property type="match status" value="1"/>
</dbReference>
<evidence type="ECO:0000256" key="10">
    <source>
        <dbReference type="HAMAP-Rule" id="MF_01031"/>
    </source>
</evidence>
<evidence type="ECO:0000256" key="7">
    <source>
        <dbReference type="ARBA" id="ARBA00022605"/>
    </source>
</evidence>
<comment type="pathway">
    <text evidence="3 10">Amino-acid biosynthesis; L-leucine biosynthesis; L-leucine from 3-methyl-2-oxobutanoate: step 2/4.</text>
</comment>
<dbReference type="Proteomes" id="UP000076623">
    <property type="component" value="Chromosome"/>
</dbReference>
<dbReference type="PANTHER" id="PTHR43345">
    <property type="entry name" value="3-ISOPROPYLMALATE DEHYDRATASE SMALL SUBUNIT 2-RELATED-RELATED"/>
    <property type="match status" value="1"/>
</dbReference>
<dbReference type="RefSeq" id="WP_066396605.1">
    <property type="nucleotide sequence ID" value="NZ_CP015378.1"/>
</dbReference>
<dbReference type="GO" id="GO:0009316">
    <property type="term" value="C:3-isopropylmalate dehydratase complex"/>
    <property type="evidence" value="ECO:0007669"/>
    <property type="project" value="InterPro"/>
</dbReference>
<dbReference type="InterPro" id="IPR033940">
    <property type="entry name" value="IPMI_Swivel"/>
</dbReference>
<dbReference type="STRING" id="1221500.ABE65_015130"/>
<evidence type="ECO:0000313" key="12">
    <source>
        <dbReference type="EMBL" id="ANC78058.1"/>
    </source>
</evidence>
<comment type="catalytic activity">
    <reaction evidence="1 10">
        <text>(2R,3S)-3-isopropylmalate = (2S)-2-isopropylmalate</text>
        <dbReference type="Rhea" id="RHEA:32287"/>
        <dbReference type="ChEBI" id="CHEBI:1178"/>
        <dbReference type="ChEBI" id="CHEBI:35121"/>
        <dbReference type="EC" id="4.2.1.33"/>
    </reaction>
</comment>
<evidence type="ECO:0000256" key="9">
    <source>
        <dbReference type="ARBA" id="ARBA00023304"/>
    </source>
</evidence>
<organism evidence="12 13">
    <name type="scientific">Fictibacillus phosphorivorans</name>
    <dbReference type="NCBI Taxonomy" id="1221500"/>
    <lineage>
        <taxon>Bacteria</taxon>
        <taxon>Bacillati</taxon>
        <taxon>Bacillota</taxon>
        <taxon>Bacilli</taxon>
        <taxon>Bacillales</taxon>
        <taxon>Fictibacillaceae</taxon>
        <taxon>Fictibacillus</taxon>
    </lineage>
</organism>
<dbReference type="AlphaFoldDB" id="A0A160INV2"/>
<dbReference type="PANTHER" id="PTHR43345:SF5">
    <property type="entry name" value="3-ISOPROPYLMALATE DEHYDRATASE SMALL SUBUNIT"/>
    <property type="match status" value="1"/>
</dbReference>
<dbReference type="KEGG" id="fpn:ABE65_015130"/>
<comment type="similarity">
    <text evidence="4 10">Belongs to the LeuD family. LeuD type 1 subfamily.</text>
</comment>
<evidence type="ECO:0000256" key="5">
    <source>
        <dbReference type="ARBA" id="ARBA00011271"/>
    </source>
</evidence>